<protein>
    <submittedName>
        <fullName evidence="2">Uncharacterized protein</fullName>
    </submittedName>
</protein>
<organism evidence="2 3">
    <name type="scientific">Arachis hypogaea</name>
    <name type="common">Peanut</name>
    <dbReference type="NCBI Taxonomy" id="3818"/>
    <lineage>
        <taxon>Eukaryota</taxon>
        <taxon>Viridiplantae</taxon>
        <taxon>Streptophyta</taxon>
        <taxon>Embryophyta</taxon>
        <taxon>Tracheophyta</taxon>
        <taxon>Spermatophyta</taxon>
        <taxon>Magnoliopsida</taxon>
        <taxon>eudicotyledons</taxon>
        <taxon>Gunneridae</taxon>
        <taxon>Pentapetalae</taxon>
        <taxon>rosids</taxon>
        <taxon>fabids</taxon>
        <taxon>Fabales</taxon>
        <taxon>Fabaceae</taxon>
        <taxon>Papilionoideae</taxon>
        <taxon>50 kb inversion clade</taxon>
        <taxon>dalbergioids sensu lato</taxon>
        <taxon>Dalbergieae</taxon>
        <taxon>Pterocarpus clade</taxon>
        <taxon>Arachis</taxon>
    </lineage>
</organism>
<proteinExistence type="predicted"/>
<name>A0A444ZZG7_ARAHY</name>
<dbReference type="InterPro" id="IPR036457">
    <property type="entry name" value="PPM-type-like_dom_sf"/>
</dbReference>
<evidence type="ECO:0000256" key="1">
    <source>
        <dbReference type="SAM" id="Phobius"/>
    </source>
</evidence>
<feature type="transmembrane region" description="Helical" evidence="1">
    <location>
        <begin position="288"/>
        <end position="314"/>
    </location>
</feature>
<dbReference type="AlphaFoldDB" id="A0A444ZZG7"/>
<accession>A0A444ZZG7</accession>
<keyword evidence="1" id="KW-1133">Transmembrane helix</keyword>
<sequence length="421" mass="47387">MNDDEAMLFALKRFQTDELDGAGDGTCHHSERIGFPFSLSRSAINVHFHNSWQWQCVKERKKEAMAIPILRAEIILHSQPLLHSSISGGIDETAKKKERLLLPCSSSSTYELNPAIRSATDQTISYLILFHGFRLVGPFLNKGFFVHFLLGLASFLIQTSPVLFLKVDRGGEDALLVSNYNGGVLAIADGVSGWAEEDVDPSLFPHELMAVQRIAIGSPREVAQPDAIRAAFAEFFSTLIFVFAAEGSDMSYNNLTQALLFLSHFMGDIHQSFFTFYALVVERFGQRIGLFCLFALIFPAFLCVVYERLVLLFLTYFKIDVSVFEFILQVKLTLPLAIPVIAFMHSSKHTHSRYWFLAIEEAAVEESNGNKDAMDLEIRSRGNVVEKLVRTKHHKEITFPLVINSSESKPIRFKKNSCTYG</sequence>
<keyword evidence="1" id="KW-0472">Membrane</keyword>
<dbReference type="SUPFAM" id="SSF81606">
    <property type="entry name" value="PP2C-like"/>
    <property type="match status" value="1"/>
</dbReference>
<feature type="transmembrane region" description="Helical" evidence="1">
    <location>
        <begin position="227"/>
        <end position="245"/>
    </location>
</feature>
<reference evidence="2 3" key="1">
    <citation type="submission" date="2019-01" db="EMBL/GenBank/DDBJ databases">
        <title>Sequencing of cultivated peanut Arachis hypogaea provides insights into genome evolution and oil improvement.</title>
        <authorList>
            <person name="Chen X."/>
        </authorList>
    </citation>
    <scope>NUCLEOTIDE SEQUENCE [LARGE SCALE GENOMIC DNA]</scope>
    <source>
        <strain evidence="3">cv. Fuhuasheng</strain>
        <tissue evidence="2">Leaves</tissue>
    </source>
</reference>
<gene>
    <name evidence="2" type="ORF">Ahy_B03g064375</name>
</gene>
<dbReference type="STRING" id="3818.A0A444ZZG7"/>
<keyword evidence="1" id="KW-0812">Transmembrane</keyword>
<evidence type="ECO:0000313" key="2">
    <source>
        <dbReference type="EMBL" id="RYR19561.1"/>
    </source>
</evidence>
<dbReference type="EMBL" id="SDMP01000013">
    <property type="protein sequence ID" value="RYR19561.1"/>
    <property type="molecule type" value="Genomic_DNA"/>
</dbReference>
<feature type="transmembrane region" description="Helical" evidence="1">
    <location>
        <begin position="144"/>
        <end position="165"/>
    </location>
</feature>
<comment type="caution">
    <text evidence="2">The sequence shown here is derived from an EMBL/GenBank/DDBJ whole genome shotgun (WGS) entry which is preliminary data.</text>
</comment>
<dbReference type="Proteomes" id="UP000289738">
    <property type="component" value="Chromosome B03"/>
</dbReference>
<keyword evidence="3" id="KW-1185">Reference proteome</keyword>
<evidence type="ECO:0000313" key="3">
    <source>
        <dbReference type="Proteomes" id="UP000289738"/>
    </source>
</evidence>
<feature type="transmembrane region" description="Helical" evidence="1">
    <location>
        <begin position="257"/>
        <end position="281"/>
    </location>
</feature>
<feature type="transmembrane region" description="Helical" evidence="1">
    <location>
        <begin position="326"/>
        <end position="344"/>
    </location>
</feature>